<gene>
    <name evidence="2" type="ORF">TSOC_010694</name>
</gene>
<dbReference type="EMBL" id="PGGS01000527">
    <property type="protein sequence ID" value="PNH03258.1"/>
    <property type="molecule type" value="Genomic_DNA"/>
</dbReference>
<evidence type="ECO:0000313" key="2">
    <source>
        <dbReference type="EMBL" id="PNH03258.1"/>
    </source>
</evidence>
<protein>
    <submittedName>
        <fullName evidence="2">Adenine deaminase</fullName>
    </submittedName>
</protein>
<name>A0A2J7ZSM7_9CHLO</name>
<dbReference type="GO" id="GO:0043103">
    <property type="term" value="P:hypoxanthine salvage"/>
    <property type="evidence" value="ECO:0007669"/>
    <property type="project" value="TreeGrafter"/>
</dbReference>
<comment type="caution">
    <text evidence="2">The sequence shown here is derived from an EMBL/GenBank/DDBJ whole genome shotgun (WGS) entry which is preliminary data.</text>
</comment>
<dbReference type="GO" id="GO:0000034">
    <property type="term" value="F:adenine deaminase activity"/>
    <property type="evidence" value="ECO:0007669"/>
    <property type="project" value="TreeGrafter"/>
</dbReference>
<dbReference type="PANTHER" id="PTHR43114">
    <property type="entry name" value="ADENINE DEAMINASE"/>
    <property type="match status" value="1"/>
</dbReference>
<dbReference type="GO" id="GO:0005829">
    <property type="term" value="C:cytosol"/>
    <property type="evidence" value="ECO:0007669"/>
    <property type="project" value="TreeGrafter"/>
</dbReference>
<keyword evidence="3" id="KW-1185">Reference proteome</keyword>
<evidence type="ECO:0000256" key="1">
    <source>
        <dbReference type="ARBA" id="ARBA00022833"/>
    </source>
</evidence>
<dbReference type="AlphaFoldDB" id="A0A2J7ZSM7"/>
<dbReference type="PANTHER" id="PTHR43114:SF6">
    <property type="entry name" value="ADENINE DEAMINASE"/>
    <property type="match status" value="1"/>
</dbReference>
<organism evidence="2 3">
    <name type="scientific">Tetrabaena socialis</name>
    <dbReference type="NCBI Taxonomy" id="47790"/>
    <lineage>
        <taxon>Eukaryota</taxon>
        <taxon>Viridiplantae</taxon>
        <taxon>Chlorophyta</taxon>
        <taxon>core chlorophytes</taxon>
        <taxon>Chlorophyceae</taxon>
        <taxon>CS clade</taxon>
        <taxon>Chlamydomonadales</taxon>
        <taxon>Tetrabaenaceae</taxon>
        <taxon>Tetrabaena</taxon>
    </lineage>
</organism>
<evidence type="ECO:0000313" key="3">
    <source>
        <dbReference type="Proteomes" id="UP000236333"/>
    </source>
</evidence>
<dbReference type="Proteomes" id="UP000236333">
    <property type="component" value="Unassembled WGS sequence"/>
</dbReference>
<proteinExistence type="predicted"/>
<keyword evidence="1" id="KW-0862">Zinc</keyword>
<dbReference type="GO" id="GO:0006146">
    <property type="term" value="P:adenine catabolic process"/>
    <property type="evidence" value="ECO:0007669"/>
    <property type="project" value="TreeGrafter"/>
</dbReference>
<sequence>MDNIACTCHWRPGGHANTYCPPAAPAASTATAPTATASAIASASGRPSRSSRTRGTGCSAASTHLRPMVPCSWCAVCAQVTPASNRGGSSAARHPPPNLPPPAPPSMCDVCVYVTIIPPVYLSGAPFIFTDAMCAELSGYVVAGFEDAASLLGAHVLAPFTAVDCSSAYDLDAAPPALPHAKICGAFLTAEDGALLQEWVDGPEGVRFWAQAAFGSACSSSLAGYTVLSEVLDSSGAATCLSGQNVQSCALLAPPPDVPPPDVPPAAYNFTDLQTFLDLYYFGCSVLRTRQDFYELAMAYFKETFMGGLADAARDAKQQLGITSSYIMCFRKVG</sequence>
<dbReference type="InterPro" id="IPR032466">
    <property type="entry name" value="Metal_Hydrolase"/>
</dbReference>
<dbReference type="InterPro" id="IPR006330">
    <property type="entry name" value="Ado/ade_deaminase"/>
</dbReference>
<dbReference type="SUPFAM" id="SSF51556">
    <property type="entry name" value="Metallo-dependent hydrolases"/>
    <property type="match status" value="1"/>
</dbReference>
<accession>A0A2J7ZSM7</accession>
<dbReference type="OrthoDB" id="272271at2759"/>
<reference evidence="2 3" key="1">
    <citation type="journal article" date="2017" name="Mol. Biol. Evol.">
        <title>The 4-celled Tetrabaena socialis nuclear genome reveals the essential components for genetic control of cell number at the origin of multicellularity in the volvocine lineage.</title>
        <authorList>
            <person name="Featherston J."/>
            <person name="Arakaki Y."/>
            <person name="Hanschen E.R."/>
            <person name="Ferris P.J."/>
            <person name="Michod R.E."/>
            <person name="Olson B.J.S.C."/>
            <person name="Nozaki H."/>
            <person name="Durand P.M."/>
        </authorList>
    </citation>
    <scope>NUCLEOTIDE SEQUENCE [LARGE SCALE GENOMIC DNA]</scope>
    <source>
        <strain evidence="2 3">NIES-571</strain>
    </source>
</reference>